<organism evidence="8 9">
    <name type="scientific">Callorhinchus milii</name>
    <name type="common">Ghost shark</name>
    <dbReference type="NCBI Taxonomy" id="7868"/>
    <lineage>
        <taxon>Eukaryota</taxon>
        <taxon>Metazoa</taxon>
        <taxon>Chordata</taxon>
        <taxon>Craniata</taxon>
        <taxon>Vertebrata</taxon>
        <taxon>Chondrichthyes</taxon>
        <taxon>Holocephali</taxon>
        <taxon>Chimaeriformes</taxon>
        <taxon>Callorhinchidae</taxon>
        <taxon>Callorhinchus</taxon>
    </lineage>
</organism>
<protein>
    <submittedName>
        <fullName evidence="8">Chymotrypsin-C-like</fullName>
    </submittedName>
</protein>
<evidence type="ECO:0000256" key="3">
    <source>
        <dbReference type="ARBA" id="ARBA00022801"/>
    </source>
</evidence>
<dbReference type="PANTHER" id="PTHR24257:SF22">
    <property type="entry name" value="CHYMOTRYPSIN-LIKE ELASTASE FAMILY MEMBER 3B"/>
    <property type="match status" value="1"/>
</dbReference>
<dbReference type="CDD" id="cd00190">
    <property type="entry name" value="Tryp_SPc"/>
    <property type="match status" value="1"/>
</dbReference>
<evidence type="ECO:0000256" key="4">
    <source>
        <dbReference type="ARBA" id="ARBA00022825"/>
    </source>
</evidence>
<accession>A0A4W3HPA6</accession>
<dbReference type="GO" id="GO:0004252">
    <property type="term" value="F:serine-type endopeptidase activity"/>
    <property type="evidence" value="ECO:0007669"/>
    <property type="project" value="InterPro"/>
</dbReference>
<keyword evidence="1 6" id="KW-0645">Protease</keyword>
<dbReference type="PROSITE" id="PS50240">
    <property type="entry name" value="TRYPSIN_DOM"/>
    <property type="match status" value="1"/>
</dbReference>
<reference evidence="9" key="3">
    <citation type="journal article" date="2014" name="Nature">
        <title>Elephant shark genome provides unique insights into gnathostome evolution.</title>
        <authorList>
            <consortium name="International Elephant Shark Genome Sequencing Consortium"/>
            <person name="Venkatesh B."/>
            <person name="Lee A.P."/>
            <person name="Ravi V."/>
            <person name="Maurya A.K."/>
            <person name="Lian M.M."/>
            <person name="Swann J.B."/>
            <person name="Ohta Y."/>
            <person name="Flajnik M.F."/>
            <person name="Sutoh Y."/>
            <person name="Kasahara M."/>
            <person name="Hoon S."/>
            <person name="Gangu V."/>
            <person name="Roy S.W."/>
            <person name="Irimia M."/>
            <person name="Korzh V."/>
            <person name="Kondrychyn I."/>
            <person name="Lim Z.W."/>
            <person name="Tay B.H."/>
            <person name="Tohari S."/>
            <person name="Kong K.W."/>
            <person name="Ho S."/>
            <person name="Lorente-Galdos B."/>
            <person name="Quilez J."/>
            <person name="Marques-Bonet T."/>
            <person name="Raney B.J."/>
            <person name="Ingham P.W."/>
            <person name="Tay A."/>
            <person name="Hillier L.W."/>
            <person name="Minx P."/>
            <person name="Boehm T."/>
            <person name="Wilson R.K."/>
            <person name="Brenner S."/>
            <person name="Warren W.C."/>
        </authorList>
    </citation>
    <scope>NUCLEOTIDE SEQUENCE [LARGE SCALE GENOMIC DNA]</scope>
</reference>
<dbReference type="Pfam" id="PF00089">
    <property type="entry name" value="Trypsin"/>
    <property type="match status" value="1"/>
</dbReference>
<dbReference type="FunFam" id="2.40.10.10:FF:000120">
    <property type="entry name" value="Putative serine protease"/>
    <property type="match status" value="1"/>
</dbReference>
<reference evidence="9" key="1">
    <citation type="journal article" date="2006" name="Science">
        <title>Ancient noncoding elements conserved in the human genome.</title>
        <authorList>
            <person name="Venkatesh B."/>
            <person name="Kirkness E.F."/>
            <person name="Loh Y.H."/>
            <person name="Halpern A.L."/>
            <person name="Lee A.P."/>
            <person name="Johnson J."/>
            <person name="Dandona N."/>
            <person name="Viswanathan L.D."/>
            <person name="Tay A."/>
            <person name="Venter J.C."/>
            <person name="Strausberg R.L."/>
            <person name="Brenner S."/>
        </authorList>
    </citation>
    <scope>NUCLEOTIDE SEQUENCE [LARGE SCALE GENOMIC DNA]</scope>
</reference>
<evidence type="ECO:0000313" key="8">
    <source>
        <dbReference type="Ensembl" id="ENSCMIP00000019078.1"/>
    </source>
</evidence>
<keyword evidence="2" id="KW-0732">Signal</keyword>
<evidence type="ECO:0000313" key="9">
    <source>
        <dbReference type="Proteomes" id="UP000314986"/>
    </source>
</evidence>
<evidence type="ECO:0000259" key="7">
    <source>
        <dbReference type="PROSITE" id="PS50240"/>
    </source>
</evidence>
<keyword evidence="5" id="KW-1015">Disulfide bond</keyword>
<evidence type="ECO:0000256" key="2">
    <source>
        <dbReference type="ARBA" id="ARBA00022729"/>
    </source>
</evidence>
<evidence type="ECO:0000256" key="5">
    <source>
        <dbReference type="ARBA" id="ARBA00023157"/>
    </source>
</evidence>
<dbReference type="Gene3D" id="2.40.10.10">
    <property type="entry name" value="Trypsin-like serine proteases"/>
    <property type="match status" value="2"/>
</dbReference>
<sequence>MQVVVDQLGAVWGLPFPQLYPYGSHHSTGRVVGGQEAVPHNWKWQVSLQSAYKTSPDYYGHFCGGTIYRRKWIMTAAHCFSSPEDYLYRVALGEHDIDEVEGTEYYLDVDAIFIHENWDPNYITKGFDIALLRLQSNVYDNSYIEIAVEPGNGEILAHGYSCYITGWGSTGVSPSKLQQALLPVVDYATCSQSNWWSTAVNEQMICAGGDGYTAGCFGDSGGPLNCLSYDGYWTVYGIVSFGPGTCNQFQKPTVFTRVSAYQDWMEKVTIHQSTNNQIPTYR</sequence>
<reference evidence="9" key="2">
    <citation type="journal article" date="2007" name="PLoS Biol.">
        <title>Survey sequencing and comparative analysis of the elephant shark (Callorhinchus milii) genome.</title>
        <authorList>
            <person name="Venkatesh B."/>
            <person name="Kirkness E.F."/>
            <person name="Loh Y.H."/>
            <person name="Halpern A.L."/>
            <person name="Lee A.P."/>
            <person name="Johnson J."/>
            <person name="Dandona N."/>
            <person name="Viswanathan L.D."/>
            <person name="Tay A."/>
            <person name="Venter J.C."/>
            <person name="Strausberg R.L."/>
            <person name="Brenner S."/>
        </authorList>
    </citation>
    <scope>NUCLEOTIDE SEQUENCE [LARGE SCALE GENOMIC DNA]</scope>
</reference>
<dbReference type="InterPro" id="IPR033116">
    <property type="entry name" value="TRYPSIN_SER"/>
</dbReference>
<dbReference type="Ensembl" id="ENSCMIT00000019439.1">
    <property type="protein sequence ID" value="ENSCMIP00000019078.1"/>
    <property type="gene ID" value="ENSCMIG00000008912.1"/>
</dbReference>
<dbReference type="InterPro" id="IPR050850">
    <property type="entry name" value="Peptidase_S1_Elastase_sf"/>
</dbReference>
<reference evidence="8" key="4">
    <citation type="submission" date="2025-08" db="UniProtKB">
        <authorList>
            <consortium name="Ensembl"/>
        </authorList>
    </citation>
    <scope>IDENTIFICATION</scope>
</reference>
<dbReference type="AlphaFoldDB" id="A0A4W3HPA6"/>
<dbReference type="InterPro" id="IPR018114">
    <property type="entry name" value="TRYPSIN_HIS"/>
</dbReference>
<dbReference type="SMART" id="SM00020">
    <property type="entry name" value="Tryp_SPc"/>
    <property type="match status" value="1"/>
</dbReference>
<dbReference type="PANTHER" id="PTHR24257">
    <property type="entry name" value="CHYMOTRYPSIN-LIKE ELASTASE FAMILY MEMBER"/>
    <property type="match status" value="1"/>
</dbReference>
<keyword evidence="4 6" id="KW-0720">Serine protease</keyword>
<evidence type="ECO:0000256" key="1">
    <source>
        <dbReference type="ARBA" id="ARBA00022670"/>
    </source>
</evidence>
<dbReference type="PROSITE" id="PS00135">
    <property type="entry name" value="TRYPSIN_SER"/>
    <property type="match status" value="1"/>
</dbReference>
<dbReference type="InParanoid" id="A0A4W3HPA6"/>
<keyword evidence="3 6" id="KW-0378">Hydrolase</keyword>
<dbReference type="GeneTree" id="ENSGT01030000234528"/>
<proteinExistence type="predicted"/>
<dbReference type="GO" id="GO:0005615">
    <property type="term" value="C:extracellular space"/>
    <property type="evidence" value="ECO:0007669"/>
    <property type="project" value="TreeGrafter"/>
</dbReference>
<dbReference type="GO" id="GO:0006508">
    <property type="term" value="P:proteolysis"/>
    <property type="evidence" value="ECO:0007669"/>
    <property type="project" value="UniProtKB-KW"/>
</dbReference>
<dbReference type="InterPro" id="IPR001254">
    <property type="entry name" value="Trypsin_dom"/>
</dbReference>
<reference evidence="8" key="5">
    <citation type="submission" date="2025-09" db="UniProtKB">
        <authorList>
            <consortium name="Ensembl"/>
        </authorList>
    </citation>
    <scope>IDENTIFICATION</scope>
</reference>
<dbReference type="InterPro" id="IPR043504">
    <property type="entry name" value="Peptidase_S1_PA_chymotrypsin"/>
</dbReference>
<evidence type="ECO:0000256" key="6">
    <source>
        <dbReference type="RuleBase" id="RU363034"/>
    </source>
</evidence>
<dbReference type="InterPro" id="IPR009003">
    <property type="entry name" value="Peptidase_S1_PA"/>
</dbReference>
<dbReference type="PRINTS" id="PR00722">
    <property type="entry name" value="CHYMOTRYPSIN"/>
</dbReference>
<dbReference type="Proteomes" id="UP000314986">
    <property type="component" value="Unassembled WGS sequence"/>
</dbReference>
<dbReference type="SUPFAM" id="SSF50494">
    <property type="entry name" value="Trypsin-like serine proteases"/>
    <property type="match status" value="1"/>
</dbReference>
<feature type="domain" description="Peptidase S1" evidence="7">
    <location>
        <begin position="31"/>
        <end position="270"/>
    </location>
</feature>
<dbReference type="PROSITE" id="PS00134">
    <property type="entry name" value="TRYPSIN_HIS"/>
    <property type="match status" value="1"/>
</dbReference>
<name>A0A4W3HPA6_CALMI</name>
<keyword evidence="9" id="KW-1185">Reference proteome</keyword>
<dbReference type="InterPro" id="IPR001314">
    <property type="entry name" value="Peptidase_S1A"/>
</dbReference>